<dbReference type="Gramene" id="PUZ77556">
    <property type="protein sequence ID" value="PUZ77556"/>
    <property type="gene ID" value="GQ55_1G381700"/>
</dbReference>
<feature type="region of interest" description="Disordered" evidence="1">
    <location>
        <begin position="1"/>
        <end position="20"/>
    </location>
</feature>
<organism evidence="2 3">
    <name type="scientific">Panicum hallii var. hallii</name>
    <dbReference type="NCBI Taxonomy" id="1504633"/>
    <lineage>
        <taxon>Eukaryota</taxon>
        <taxon>Viridiplantae</taxon>
        <taxon>Streptophyta</taxon>
        <taxon>Embryophyta</taxon>
        <taxon>Tracheophyta</taxon>
        <taxon>Spermatophyta</taxon>
        <taxon>Magnoliopsida</taxon>
        <taxon>Liliopsida</taxon>
        <taxon>Poales</taxon>
        <taxon>Poaceae</taxon>
        <taxon>PACMAD clade</taxon>
        <taxon>Panicoideae</taxon>
        <taxon>Panicodae</taxon>
        <taxon>Paniceae</taxon>
        <taxon>Panicinae</taxon>
        <taxon>Panicum</taxon>
        <taxon>Panicum sect. Panicum</taxon>
    </lineage>
</organism>
<accession>A0A2T7FBU7</accession>
<evidence type="ECO:0000256" key="1">
    <source>
        <dbReference type="SAM" id="MobiDB-lite"/>
    </source>
</evidence>
<dbReference type="Proteomes" id="UP000244336">
    <property type="component" value="Chromosome 1"/>
</dbReference>
<evidence type="ECO:0000313" key="3">
    <source>
        <dbReference type="Proteomes" id="UP000244336"/>
    </source>
</evidence>
<evidence type="ECO:0000313" key="2">
    <source>
        <dbReference type="EMBL" id="PUZ77556.1"/>
    </source>
</evidence>
<proteinExistence type="predicted"/>
<keyword evidence="3" id="KW-1185">Reference proteome</keyword>
<reference evidence="2 3" key="1">
    <citation type="submission" date="2018-04" db="EMBL/GenBank/DDBJ databases">
        <title>WGS assembly of Panicum hallii var. hallii HAL2.</title>
        <authorList>
            <person name="Lovell J."/>
            <person name="Jenkins J."/>
            <person name="Lowry D."/>
            <person name="Mamidi S."/>
            <person name="Sreedasyam A."/>
            <person name="Weng X."/>
            <person name="Barry K."/>
            <person name="Bonette J."/>
            <person name="Campitelli B."/>
            <person name="Daum C."/>
            <person name="Gordon S."/>
            <person name="Gould B."/>
            <person name="Lipzen A."/>
            <person name="MacQueen A."/>
            <person name="Palacio-Mejia J."/>
            <person name="Plott C."/>
            <person name="Shakirov E."/>
            <person name="Shu S."/>
            <person name="Yoshinaga Y."/>
            <person name="Zane M."/>
            <person name="Rokhsar D."/>
            <person name="Grimwood J."/>
            <person name="Schmutz J."/>
            <person name="Juenger T."/>
        </authorList>
    </citation>
    <scope>NUCLEOTIDE SEQUENCE [LARGE SCALE GENOMIC DNA]</scope>
    <source>
        <strain evidence="3">cv. HAL2</strain>
    </source>
</reference>
<dbReference type="AlphaFoldDB" id="A0A2T7FBU7"/>
<protein>
    <submittedName>
        <fullName evidence="2">Uncharacterized protein</fullName>
    </submittedName>
</protein>
<dbReference type="EMBL" id="CM009749">
    <property type="protein sequence ID" value="PUZ77556.1"/>
    <property type="molecule type" value="Genomic_DNA"/>
</dbReference>
<sequence length="78" mass="8276">MHGRQTLLASGQPCRAGPGGVVRGLRHRGHALMEATGMGGRTGRPPGRWLLQGPPAACVQVQLLTCWGCYLRARSGWG</sequence>
<gene>
    <name evidence="2" type="ORF">GQ55_1G381700</name>
</gene>
<name>A0A2T7FBU7_9POAL</name>